<dbReference type="STRING" id="679926.Mpet_0505"/>
<keyword evidence="2" id="KW-0813">Transport</keyword>
<dbReference type="PROSITE" id="PS51201">
    <property type="entry name" value="RCK_N"/>
    <property type="match status" value="1"/>
</dbReference>
<proteinExistence type="predicted"/>
<dbReference type="EMBL" id="CP002117">
    <property type="protein sequence ID" value="ADN35279.1"/>
    <property type="molecule type" value="Genomic_DNA"/>
</dbReference>
<dbReference type="Gene3D" id="3.40.50.720">
    <property type="entry name" value="NAD(P)-binding Rossmann-like Domain"/>
    <property type="match status" value="1"/>
</dbReference>
<accession>E1RH55</accession>
<dbReference type="InterPro" id="IPR006036">
    <property type="entry name" value="K_uptake_TrkA"/>
</dbReference>
<evidence type="ECO:0000313" key="7">
    <source>
        <dbReference type="EMBL" id="ADN35279.1"/>
    </source>
</evidence>
<feature type="domain" description="RCK N-terminal" evidence="6">
    <location>
        <begin position="7"/>
        <end position="132"/>
    </location>
</feature>
<dbReference type="Proteomes" id="UP000006565">
    <property type="component" value="Chromosome"/>
</dbReference>
<evidence type="ECO:0000256" key="3">
    <source>
        <dbReference type="ARBA" id="ARBA00022538"/>
    </source>
</evidence>
<dbReference type="Pfam" id="PF02254">
    <property type="entry name" value="TrkA_N"/>
    <property type="match status" value="1"/>
</dbReference>
<evidence type="ECO:0000256" key="2">
    <source>
        <dbReference type="ARBA" id="ARBA00022448"/>
    </source>
</evidence>
<dbReference type="PANTHER" id="PTHR43833:SF5">
    <property type="entry name" value="TRK SYSTEM POTASSIUM UPTAKE PROTEIN TRKA"/>
    <property type="match status" value="1"/>
</dbReference>
<evidence type="ECO:0000256" key="4">
    <source>
        <dbReference type="ARBA" id="ARBA00022958"/>
    </source>
</evidence>
<dbReference type="KEGG" id="mpi:Mpet_0505"/>
<dbReference type="InterPro" id="IPR036721">
    <property type="entry name" value="RCK_C_sf"/>
</dbReference>
<dbReference type="HOGENOM" id="CLU_046525_2_5_2"/>
<keyword evidence="3" id="KW-0633">Potassium transport</keyword>
<dbReference type="InterPro" id="IPR003148">
    <property type="entry name" value="RCK_N"/>
</dbReference>
<protein>
    <submittedName>
        <fullName evidence="7">TrkA-N domain protein</fullName>
    </submittedName>
</protein>
<name>E1RH55_METP4</name>
<organism evidence="7 8">
    <name type="scientific">Methanolacinia petrolearia (strain DSM 11571 / OCM 486 / SEBR 4847)</name>
    <name type="common">Methanoplanus petrolearius</name>
    <dbReference type="NCBI Taxonomy" id="679926"/>
    <lineage>
        <taxon>Archaea</taxon>
        <taxon>Methanobacteriati</taxon>
        <taxon>Methanobacteriota</taxon>
        <taxon>Stenosarchaea group</taxon>
        <taxon>Methanomicrobia</taxon>
        <taxon>Methanomicrobiales</taxon>
        <taxon>Methanomicrobiaceae</taxon>
        <taxon>Methanolacinia</taxon>
    </lineage>
</organism>
<evidence type="ECO:0000259" key="6">
    <source>
        <dbReference type="PROSITE" id="PS51201"/>
    </source>
</evidence>
<dbReference type="Gene3D" id="3.30.70.1450">
    <property type="entry name" value="Regulator of K+ conductance, C-terminal domain"/>
    <property type="match status" value="1"/>
</dbReference>
<evidence type="ECO:0000256" key="5">
    <source>
        <dbReference type="ARBA" id="ARBA00023065"/>
    </source>
</evidence>
<keyword evidence="4" id="KW-0630">Potassium</keyword>
<dbReference type="eggNOG" id="arCOG01957">
    <property type="taxonomic scope" value="Archaea"/>
</dbReference>
<dbReference type="SUPFAM" id="SSF51735">
    <property type="entry name" value="NAD(P)-binding Rossmann-fold domains"/>
    <property type="match status" value="1"/>
</dbReference>
<dbReference type="PANTHER" id="PTHR43833">
    <property type="entry name" value="POTASSIUM CHANNEL PROTEIN 2-RELATED-RELATED"/>
    <property type="match status" value="1"/>
</dbReference>
<dbReference type="SUPFAM" id="SSF116726">
    <property type="entry name" value="TrkA C-terminal domain-like"/>
    <property type="match status" value="1"/>
</dbReference>
<evidence type="ECO:0000313" key="8">
    <source>
        <dbReference type="Proteomes" id="UP000006565"/>
    </source>
</evidence>
<sequence length="234" mass="26014">MDQEVNGLRVIIVGATALGMDLAEVLIKNNCEVIFIVREEKLAKDLSESLDCTVINAEGTRPDILEKAEIDKADAIVACTSHDQDNILVGVIAKGYKVPEIIIMTEDVQFMTVAKKLGFHHVVNPPQATAAIVYHTLRGIDTIELSTMMRGDVRFISVFAPLKFAGMKLSGIALPKRSAFIGVYRDDLFMAYTEDPEIKEGDEVLIVSRLDEVNGIYEMFRPVEEEEKKEQPSQ</sequence>
<gene>
    <name evidence="7" type="ordered locus">Mpet_0505</name>
</gene>
<evidence type="ECO:0000256" key="1">
    <source>
        <dbReference type="ARBA" id="ARBA00003660"/>
    </source>
</evidence>
<dbReference type="InterPro" id="IPR050721">
    <property type="entry name" value="Trk_Ktr_HKT_K-transport"/>
</dbReference>
<dbReference type="PRINTS" id="PR00335">
    <property type="entry name" value="KUPTAKETRKA"/>
</dbReference>
<reference evidence="7 8" key="1">
    <citation type="journal article" date="2010" name="Stand. Genomic Sci.">
        <title>Complete genome sequence of Methanoplanus petrolearius type strain (SEBR 4847).</title>
        <authorList>
            <person name="Brambilla E."/>
            <person name="Djao O.D."/>
            <person name="Daligault H."/>
            <person name="Lapidus A."/>
            <person name="Lucas S."/>
            <person name="Hammon N."/>
            <person name="Nolan M."/>
            <person name="Tice H."/>
            <person name="Cheng J.F."/>
            <person name="Han C."/>
            <person name="Tapia R."/>
            <person name="Goodwin L."/>
            <person name="Pitluck S."/>
            <person name="Liolios K."/>
            <person name="Ivanova N."/>
            <person name="Mavromatis K."/>
            <person name="Mikhailova N."/>
            <person name="Pati A."/>
            <person name="Chen A."/>
            <person name="Palaniappan K."/>
            <person name="Land M."/>
            <person name="Hauser L."/>
            <person name="Chang Y.J."/>
            <person name="Jeffries C.D."/>
            <person name="Rohde M."/>
            <person name="Spring S."/>
            <person name="Sikorski J."/>
            <person name="Goker M."/>
            <person name="Woyke T."/>
            <person name="Bristow J."/>
            <person name="Eisen J.A."/>
            <person name="Markowitz V."/>
            <person name="Hugenholtz P."/>
            <person name="Kyrpides N.C."/>
            <person name="Klenk H.P."/>
        </authorList>
    </citation>
    <scope>NUCLEOTIDE SEQUENCE [LARGE SCALE GENOMIC DNA]</scope>
    <source>
        <strain evidence="8">DSM 11571 / OCM 486 / SEBR 4847</strain>
    </source>
</reference>
<dbReference type="GO" id="GO:0005886">
    <property type="term" value="C:plasma membrane"/>
    <property type="evidence" value="ECO:0007669"/>
    <property type="project" value="InterPro"/>
</dbReference>
<comment type="function">
    <text evidence="1">Part of a potassium transport system.</text>
</comment>
<keyword evidence="5" id="KW-0406">Ion transport</keyword>
<keyword evidence="8" id="KW-1185">Reference proteome</keyword>
<dbReference type="AlphaFoldDB" id="E1RH55"/>
<dbReference type="GO" id="GO:0015079">
    <property type="term" value="F:potassium ion transmembrane transporter activity"/>
    <property type="evidence" value="ECO:0007669"/>
    <property type="project" value="InterPro"/>
</dbReference>
<dbReference type="InterPro" id="IPR036291">
    <property type="entry name" value="NAD(P)-bd_dom_sf"/>
</dbReference>